<dbReference type="GO" id="GO:0043565">
    <property type="term" value="F:sequence-specific DNA binding"/>
    <property type="evidence" value="ECO:0007669"/>
    <property type="project" value="InterPro"/>
</dbReference>
<reference evidence="13" key="1">
    <citation type="journal article" date="2019" name="bioRxiv">
        <title>The Genome of the Zebra Mussel, Dreissena polymorpha: A Resource for Invasive Species Research.</title>
        <authorList>
            <person name="McCartney M.A."/>
            <person name="Auch B."/>
            <person name="Kono T."/>
            <person name="Mallez S."/>
            <person name="Zhang Y."/>
            <person name="Obille A."/>
            <person name="Becker A."/>
            <person name="Abrahante J.E."/>
            <person name="Garbe J."/>
            <person name="Badalamenti J.P."/>
            <person name="Herman A."/>
            <person name="Mangelson H."/>
            <person name="Liachko I."/>
            <person name="Sullivan S."/>
            <person name="Sone E.D."/>
            <person name="Koren S."/>
            <person name="Silverstein K.A.T."/>
            <person name="Beckman K.B."/>
            <person name="Gohl D.M."/>
        </authorList>
    </citation>
    <scope>NUCLEOTIDE SEQUENCE</scope>
    <source>
        <strain evidence="13">Duluth1</strain>
        <tissue evidence="13">Whole animal</tissue>
    </source>
</reference>
<keyword evidence="1 9" id="KW-0479">Metal-binding</keyword>
<evidence type="ECO:0000259" key="12">
    <source>
        <dbReference type="PROSITE" id="PS51843"/>
    </source>
</evidence>
<evidence type="ECO:0000256" key="10">
    <source>
        <dbReference type="SAM" id="MobiDB-lite"/>
    </source>
</evidence>
<dbReference type="Pfam" id="PF00104">
    <property type="entry name" value="Hormone_recep"/>
    <property type="match status" value="1"/>
</dbReference>
<dbReference type="Gene3D" id="3.30.50.10">
    <property type="entry name" value="Erythroid Transcription Factor GATA-1, subunit A"/>
    <property type="match status" value="1"/>
</dbReference>
<dbReference type="InterPro" id="IPR001723">
    <property type="entry name" value="Nuclear_hrmn_rcpt"/>
</dbReference>
<dbReference type="InterPro" id="IPR001628">
    <property type="entry name" value="Znf_hrmn_rcpt"/>
</dbReference>
<dbReference type="PANTHER" id="PTHR24082">
    <property type="entry name" value="NUCLEAR HORMONE RECEPTOR"/>
    <property type="match status" value="1"/>
</dbReference>
<evidence type="ECO:0000256" key="5">
    <source>
        <dbReference type="ARBA" id="ARBA00023125"/>
    </source>
</evidence>
<sequence>MDSDLSHIIEQALLYASPLPLGPKPVDLNDADNVHQKVTVLHEPSCHADNMTSLVAAKNDLLTSEDGIHRFVEEMETFPTITSNEVRSKDLMGSDNSNEDINPHINLDITDNLHSSWLSKVNRSTDSEIIGEELTSALKVVQRCQPTLQEGELVIGSNPQPSDLQPKIKRKRNRVKNPDPPPEAILPPCKICDEKSSGYHYGTNTCEPCKAFFRRTLKKKEVNYQCKCQKGEQEMWKQGPYKNGCPACRYERCLMMGMSQNAIKIGRYTTNHKNKNIKEVKTLEAQEKSLNKNLGTSLSNGNQTISTVEVVIIENQSSDLNEPIAGTSYCIELQKGMDEGNLLEIAFTQAADNTSLESLISKMLSSASGEGTGCQSSPTEFSQGSSSSFQQSKDSELHSSQSTGLTQKSSSESASVTTIPHYLRMGITLKEIDTIVKTLTEAHRTTQLIQSVPIEQVRQRQAEYLEKYHLKTQLFGEMRAISRAEFTEFFKATGIEIDGRNEEIECALNFFQKRIAFLVAFAKSIPGFRDLSLDDQASLIKASRVESSILSSYRQMMLNFDQKTQILITPWGREFHLKEIDGILPCDLIYQRIKYSERVHGLGMTYQEEAVLRALLTMAPDRCELHDPDRCAAMQEKLFVCLQHLLTVRHGGPGRMLFKIMDIITDFRKLTEAENTIDRTYIKPHIMKEKYSLLREFMA</sequence>
<feature type="region of interest" description="Disordered" evidence="10">
    <location>
        <begin position="367"/>
        <end position="412"/>
    </location>
</feature>
<feature type="compositionally biased region" description="Polar residues" evidence="10">
    <location>
        <begin position="398"/>
        <end position="412"/>
    </location>
</feature>
<dbReference type="SMART" id="SM00430">
    <property type="entry name" value="HOLI"/>
    <property type="match status" value="1"/>
</dbReference>
<comment type="subcellular location">
    <subcellularLocation>
        <location evidence="9">Nucleus</location>
    </subcellularLocation>
</comment>
<keyword evidence="4 9" id="KW-0805">Transcription regulation</keyword>
<dbReference type="GO" id="GO:0005634">
    <property type="term" value="C:nucleus"/>
    <property type="evidence" value="ECO:0007669"/>
    <property type="project" value="UniProtKB-SubCell"/>
</dbReference>
<gene>
    <name evidence="13" type="ORF">DPMN_072082</name>
</gene>
<dbReference type="OrthoDB" id="6081310at2759"/>
<dbReference type="AlphaFoldDB" id="A0A9D4BWP0"/>
<evidence type="ECO:0008006" key="15">
    <source>
        <dbReference type="Google" id="ProtNLM"/>
    </source>
</evidence>
<evidence type="ECO:0000256" key="1">
    <source>
        <dbReference type="ARBA" id="ARBA00022723"/>
    </source>
</evidence>
<dbReference type="SUPFAM" id="SSF48508">
    <property type="entry name" value="Nuclear receptor ligand-binding domain"/>
    <property type="match status" value="1"/>
</dbReference>
<dbReference type="SUPFAM" id="SSF57716">
    <property type="entry name" value="Glucocorticoid receptor-like (DNA-binding domain)"/>
    <property type="match status" value="1"/>
</dbReference>
<evidence type="ECO:0000256" key="6">
    <source>
        <dbReference type="ARBA" id="ARBA00023163"/>
    </source>
</evidence>
<dbReference type="InterPro" id="IPR035500">
    <property type="entry name" value="NHR-like_dom_sf"/>
</dbReference>
<dbReference type="PROSITE" id="PS51843">
    <property type="entry name" value="NR_LBD"/>
    <property type="match status" value="1"/>
</dbReference>
<dbReference type="InterPro" id="IPR000536">
    <property type="entry name" value="Nucl_hrmn_rcpt_lig-bd"/>
</dbReference>
<reference evidence="13" key="2">
    <citation type="submission" date="2020-11" db="EMBL/GenBank/DDBJ databases">
        <authorList>
            <person name="McCartney M.A."/>
            <person name="Auch B."/>
            <person name="Kono T."/>
            <person name="Mallez S."/>
            <person name="Becker A."/>
            <person name="Gohl D.M."/>
            <person name="Silverstein K.A.T."/>
            <person name="Koren S."/>
            <person name="Bechman K.B."/>
            <person name="Herman A."/>
            <person name="Abrahante J.E."/>
            <person name="Garbe J."/>
        </authorList>
    </citation>
    <scope>NUCLEOTIDE SEQUENCE</scope>
    <source>
        <strain evidence="13">Duluth1</strain>
        <tissue evidence="13">Whole animal</tissue>
    </source>
</reference>
<dbReference type="Gene3D" id="1.10.565.10">
    <property type="entry name" value="Retinoid X Receptor"/>
    <property type="match status" value="1"/>
</dbReference>
<dbReference type="InterPro" id="IPR050234">
    <property type="entry name" value="Nuclear_hormone_rcpt_NR1"/>
</dbReference>
<keyword evidence="5 9" id="KW-0238">DNA-binding</keyword>
<dbReference type="Proteomes" id="UP000828390">
    <property type="component" value="Unassembled WGS sequence"/>
</dbReference>
<feature type="domain" description="NR LBD" evidence="12">
    <location>
        <begin position="431"/>
        <end position="699"/>
    </location>
</feature>
<comment type="similarity">
    <text evidence="9">Belongs to the nuclear hormone receptor family.</text>
</comment>
<keyword evidence="8 9" id="KW-0539">Nucleus</keyword>
<evidence type="ECO:0000313" key="14">
    <source>
        <dbReference type="Proteomes" id="UP000828390"/>
    </source>
</evidence>
<evidence type="ECO:0000313" key="13">
    <source>
        <dbReference type="EMBL" id="KAH3712382.1"/>
    </source>
</evidence>
<dbReference type="PROSITE" id="PS51030">
    <property type="entry name" value="NUCLEAR_REC_DBD_2"/>
    <property type="match status" value="1"/>
</dbReference>
<evidence type="ECO:0000256" key="4">
    <source>
        <dbReference type="ARBA" id="ARBA00023015"/>
    </source>
</evidence>
<keyword evidence="6 9" id="KW-0804">Transcription</keyword>
<dbReference type="EMBL" id="JAIWYP010000014">
    <property type="protein sequence ID" value="KAH3712382.1"/>
    <property type="molecule type" value="Genomic_DNA"/>
</dbReference>
<dbReference type="PROSITE" id="PS00031">
    <property type="entry name" value="NUCLEAR_REC_DBD_1"/>
    <property type="match status" value="1"/>
</dbReference>
<evidence type="ECO:0000256" key="3">
    <source>
        <dbReference type="ARBA" id="ARBA00022833"/>
    </source>
</evidence>
<dbReference type="GO" id="GO:0003700">
    <property type="term" value="F:DNA-binding transcription factor activity"/>
    <property type="evidence" value="ECO:0007669"/>
    <property type="project" value="InterPro"/>
</dbReference>
<name>A0A9D4BWP0_DREPO</name>
<evidence type="ECO:0000256" key="2">
    <source>
        <dbReference type="ARBA" id="ARBA00022771"/>
    </source>
</evidence>
<keyword evidence="3 9" id="KW-0862">Zinc</keyword>
<organism evidence="13 14">
    <name type="scientific">Dreissena polymorpha</name>
    <name type="common">Zebra mussel</name>
    <name type="synonym">Mytilus polymorpha</name>
    <dbReference type="NCBI Taxonomy" id="45954"/>
    <lineage>
        <taxon>Eukaryota</taxon>
        <taxon>Metazoa</taxon>
        <taxon>Spiralia</taxon>
        <taxon>Lophotrochozoa</taxon>
        <taxon>Mollusca</taxon>
        <taxon>Bivalvia</taxon>
        <taxon>Autobranchia</taxon>
        <taxon>Heteroconchia</taxon>
        <taxon>Euheterodonta</taxon>
        <taxon>Imparidentia</taxon>
        <taxon>Neoheterodontei</taxon>
        <taxon>Myida</taxon>
        <taxon>Dreissenoidea</taxon>
        <taxon>Dreissenidae</taxon>
        <taxon>Dreissena</taxon>
    </lineage>
</organism>
<keyword evidence="2 9" id="KW-0863">Zinc-finger</keyword>
<dbReference type="PRINTS" id="PR00398">
    <property type="entry name" value="STRDHORMONER"/>
</dbReference>
<feature type="domain" description="Nuclear receptor" evidence="11">
    <location>
        <begin position="186"/>
        <end position="265"/>
    </location>
</feature>
<dbReference type="GO" id="GO:0008270">
    <property type="term" value="F:zinc ion binding"/>
    <property type="evidence" value="ECO:0007669"/>
    <property type="project" value="UniProtKB-KW"/>
</dbReference>
<evidence type="ECO:0000256" key="9">
    <source>
        <dbReference type="RuleBase" id="RU004334"/>
    </source>
</evidence>
<dbReference type="CDD" id="cd06916">
    <property type="entry name" value="NR_DBD_like"/>
    <property type="match status" value="1"/>
</dbReference>
<dbReference type="SMART" id="SM00399">
    <property type="entry name" value="ZnF_C4"/>
    <property type="match status" value="1"/>
</dbReference>
<evidence type="ECO:0000256" key="8">
    <source>
        <dbReference type="ARBA" id="ARBA00023242"/>
    </source>
</evidence>
<evidence type="ECO:0000259" key="11">
    <source>
        <dbReference type="PROSITE" id="PS51030"/>
    </source>
</evidence>
<dbReference type="PRINTS" id="PR00047">
    <property type="entry name" value="STROIDFINGER"/>
</dbReference>
<evidence type="ECO:0000256" key="7">
    <source>
        <dbReference type="ARBA" id="ARBA00023170"/>
    </source>
</evidence>
<proteinExistence type="inferred from homology"/>
<dbReference type="Pfam" id="PF00105">
    <property type="entry name" value="zf-C4"/>
    <property type="match status" value="1"/>
</dbReference>
<keyword evidence="14" id="KW-1185">Reference proteome</keyword>
<comment type="caution">
    <text evidence="13">The sequence shown here is derived from an EMBL/GenBank/DDBJ whole genome shotgun (WGS) entry which is preliminary data.</text>
</comment>
<dbReference type="InterPro" id="IPR013088">
    <property type="entry name" value="Znf_NHR/GATA"/>
</dbReference>
<keyword evidence="7 9" id="KW-0675">Receptor</keyword>
<feature type="compositionally biased region" description="Low complexity" evidence="10">
    <location>
        <begin position="375"/>
        <end position="392"/>
    </location>
</feature>
<accession>A0A9D4BWP0</accession>
<protein>
    <recommendedName>
        <fullName evidence="15">Nuclear receptor domain-containing protein</fullName>
    </recommendedName>
</protein>